<sequence length="514" mass="59779">MDTINALLHNTNSLRNATILAGSRGLNNKISGVTVLEMSDLNEEGSSLLNLKQGEIVITSCNDIKENVEKQLQLIYALKQRKIAGIVLFYIGYVIKSLDYSVIALCDKLDLPLICPPNDPQISYASVMNDIMGLLMRKSEHESKKERTILKGIMELNQKQRSFSEGLKFLSDSYDITLMLLENSMEEICSCGLDILQMKELLKKQDLFDDRKDNVFFFIDDGNRCVWKKIWHNNTHLWLGMFSRTQQLHNVSFIMQSFEMIIDIWEKDILHKSQHELILSILSDNRSQAFAVAEKQKIDLEKAVGVICIAKQGDFEKNRNIKILMDSIIKQEGFRVVHTEVQQKSVYLLFGHEENKFLDVKNSIENISNFPYHTIVATVYGKEDLFLFLPKVIEVFAGLKEIKNSRIYDRSEIQSILQMQFLLHSPMRILYQSMQNRLDIYDKKNKSNLKKMIVDCCLEYKMNLKEMAKAEFIHYNTVQYRTKKIEELLQINLKRPSDMDTLYTLALFMKMKEK</sequence>
<organism evidence="3 4">
    <name type="scientific">Anaerotignum faecicola</name>
    <dbReference type="NCBI Taxonomy" id="2358141"/>
    <lineage>
        <taxon>Bacteria</taxon>
        <taxon>Bacillati</taxon>
        <taxon>Bacillota</taxon>
        <taxon>Clostridia</taxon>
        <taxon>Lachnospirales</taxon>
        <taxon>Anaerotignaceae</taxon>
        <taxon>Anaerotignum</taxon>
    </lineage>
</organism>
<dbReference type="Pfam" id="PF13556">
    <property type="entry name" value="HTH_30"/>
    <property type="match status" value="1"/>
</dbReference>
<proteinExistence type="predicted"/>
<evidence type="ECO:0000313" key="4">
    <source>
        <dbReference type="Proteomes" id="UP000287361"/>
    </source>
</evidence>
<evidence type="ECO:0000259" key="1">
    <source>
        <dbReference type="Pfam" id="PF07905"/>
    </source>
</evidence>
<feature type="domain" description="Purine catabolism PurC-like" evidence="1">
    <location>
        <begin position="11"/>
        <end position="134"/>
    </location>
</feature>
<dbReference type="OrthoDB" id="143422at2"/>
<dbReference type="EMBL" id="BHVZ01000004">
    <property type="protein sequence ID" value="GCB29901.1"/>
    <property type="molecule type" value="Genomic_DNA"/>
</dbReference>
<dbReference type="InterPro" id="IPR012914">
    <property type="entry name" value="PucR_dom"/>
</dbReference>
<dbReference type="Proteomes" id="UP000287361">
    <property type="component" value="Unassembled WGS sequence"/>
</dbReference>
<comment type="caution">
    <text evidence="3">The sequence shown here is derived from an EMBL/GenBank/DDBJ whole genome shotgun (WGS) entry which is preliminary data.</text>
</comment>
<protein>
    <recommendedName>
        <fullName evidence="5">PucR family transcriptional regulator</fullName>
    </recommendedName>
</protein>
<dbReference type="InterPro" id="IPR025736">
    <property type="entry name" value="PucR_C-HTH_dom"/>
</dbReference>
<feature type="domain" description="PucR C-terminal helix-turn-helix" evidence="2">
    <location>
        <begin position="454"/>
        <end position="502"/>
    </location>
</feature>
<gene>
    <name evidence="3" type="ORF">KGMB03357_15620</name>
</gene>
<dbReference type="Pfam" id="PF07905">
    <property type="entry name" value="PucR"/>
    <property type="match status" value="1"/>
</dbReference>
<name>A0A401LEA5_9FIRM</name>
<reference evidence="3 4" key="1">
    <citation type="submission" date="2018-10" db="EMBL/GenBank/DDBJ databases">
        <title>Draft Genome Sequence of Anaerotignum sp. KCTC 15736.</title>
        <authorList>
            <person name="Choi S.H."/>
            <person name="Kim J.S."/>
            <person name="Kang S.W."/>
            <person name="Lee J.S."/>
            <person name="Park S.H."/>
        </authorList>
    </citation>
    <scope>NUCLEOTIDE SEQUENCE [LARGE SCALE GENOMIC DNA]</scope>
    <source>
        <strain evidence="3 4">KCTC 15736</strain>
    </source>
</reference>
<dbReference type="Gene3D" id="1.10.10.2840">
    <property type="entry name" value="PucR C-terminal helix-turn-helix domain"/>
    <property type="match status" value="1"/>
</dbReference>
<dbReference type="InterPro" id="IPR042070">
    <property type="entry name" value="PucR_C-HTH_sf"/>
</dbReference>
<evidence type="ECO:0000313" key="3">
    <source>
        <dbReference type="EMBL" id="GCB29901.1"/>
    </source>
</evidence>
<keyword evidence="4" id="KW-1185">Reference proteome</keyword>
<dbReference type="AlphaFoldDB" id="A0A401LEA5"/>
<accession>A0A401LEA5</accession>
<evidence type="ECO:0008006" key="5">
    <source>
        <dbReference type="Google" id="ProtNLM"/>
    </source>
</evidence>
<evidence type="ECO:0000259" key="2">
    <source>
        <dbReference type="Pfam" id="PF13556"/>
    </source>
</evidence>